<proteinExistence type="predicted"/>
<accession>A0A1G2ECF1</accession>
<dbReference type="AlphaFoldDB" id="A0A1G2ECF1"/>
<name>A0A1G2ECF1_9BACT</name>
<evidence type="ECO:0000313" key="1">
    <source>
        <dbReference type="EMBL" id="OGZ23544.1"/>
    </source>
</evidence>
<comment type="caution">
    <text evidence="1">The sequence shown here is derived from an EMBL/GenBank/DDBJ whole genome shotgun (WGS) entry which is preliminary data.</text>
</comment>
<sequence length="84" mass="9366">MYFLGPMKNLKRLAKMVSKVLPPIFIKAILRAIKVITRAKNKKSAKFVLAMEKYKTKIAAPAPPTYINCLKVRGPAIFASCSIN</sequence>
<organism evidence="1 2">
    <name type="scientific">Candidatus Nealsonbacteria bacterium RIFCSPLOWO2_01_FULL_41_9</name>
    <dbReference type="NCBI Taxonomy" id="1801671"/>
    <lineage>
        <taxon>Bacteria</taxon>
        <taxon>Candidatus Nealsoniibacteriota</taxon>
    </lineage>
</organism>
<dbReference type="Proteomes" id="UP000176406">
    <property type="component" value="Unassembled WGS sequence"/>
</dbReference>
<dbReference type="EMBL" id="MHMG01000014">
    <property type="protein sequence ID" value="OGZ23544.1"/>
    <property type="molecule type" value="Genomic_DNA"/>
</dbReference>
<reference evidence="1 2" key="1">
    <citation type="journal article" date="2016" name="Nat. Commun.">
        <title>Thousands of microbial genomes shed light on interconnected biogeochemical processes in an aquifer system.</title>
        <authorList>
            <person name="Anantharaman K."/>
            <person name="Brown C.T."/>
            <person name="Hug L.A."/>
            <person name="Sharon I."/>
            <person name="Castelle C.J."/>
            <person name="Probst A.J."/>
            <person name="Thomas B.C."/>
            <person name="Singh A."/>
            <person name="Wilkins M.J."/>
            <person name="Karaoz U."/>
            <person name="Brodie E.L."/>
            <person name="Williams K.H."/>
            <person name="Hubbard S.S."/>
            <person name="Banfield J.F."/>
        </authorList>
    </citation>
    <scope>NUCLEOTIDE SEQUENCE [LARGE SCALE GENOMIC DNA]</scope>
</reference>
<gene>
    <name evidence="1" type="ORF">A3A08_01600</name>
</gene>
<evidence type="ECO:0000313" key="2">
    <source>
        <dbReference type="Proteomes" id="UP000176406"/>
    </source>
</evidence>
<protein>
    <submittedName>
        <fullName evidence="1">Uncharacterized protein</fullName>
    </submittedName>
</protein>